<name>A0A1L8FJC5_XENLA</name>
<evidence type="ECO:0000313" key="11">
    <source>
        <dbReference type="RefSeq" id="XP_018080742.1"/>
    </source>
</evidence>
<dbReference type="OMA" id="WHRAREQ"/>
<feature type="compositionally biased region" description="Basic and acidic residues" evidence="9">
    <location>
        <begin position="191"/>
        <end position="201"/>
    </location>
</feature>
<evidence type="ECO:0000256" key="7">
    <source>
        <dbReference type="ARBA" id="ARBA00023242"/>
    </source>
</evidence>
<gene>
    <name evidence="11 12" type="primary">pprc1.L</name>
</gene>
<evidence type="ECO:0000313" key="10">
    <source>
        <dbReference type="Proteomes" id="UP000186698"/>
    </source>
</evidence>
<comment type="subcellular location">
    <subcellularLocation>
        <location evidence="1">Nucleus</location>
    </subcellularLocation>
</comment>
<evidence type="ECO:0000256" key="2">
    <source>
        <dbReference type="ARBA" id="ARBA00022553"/>
    </source>
</evidence>
<dbReference type="Bgee" id="108696159">
    <property type="expression patterns" value="Expressed in neurula embryo and 19 other cell types or tissues"/>
</dbReference>
<dbReference type="Gene3D" id="3.30.70.330">
    <property type="match status" value="1"/>
</dbReference>
<feature type="region of interest" description="Disordered" evidence="9">
    <location>
        <begin position="1080"/>
        <end position="1136"/>
    </location>
</feature>
<protein>
    <submittedName>
        <fullName evidence="11">Peroxisome proliferator-activated receptor gamma coactivator-related protein 1</fullName>
    </submittedName>
</protein>
<dbReference type="InterPro" id="IPR035979">
    <property type="entry name" value="RBD_domain_sf"/>
</dbReference>
<feature type="compositionally biased region" description="Basic and acidic residues" evidence="9">
    <location>
        <begin position="392"/>
        <end position="403"/>
    </location>
</feature>
<feature type="compositionally biased region" description="Basic residues" evidence="9">
    <location>
        <begin position="174"/>
        <end position="190"/>
    </location>
</feature>
<dbReference type="GO" id="GO:0003713">
    <property type="term" value="F:transcription coactivator activity"/>
    <property type="evidence" value="ECO:0000318"/>
    <property type="project" value="GO_Central"/>
</dbReference>
<feature type="region of interest" description="Disordered" evidence="9">
    <location>
        <begin position="340"/>
        <end position="359"/>
    </location>
</feature>
<evidence type="ECO:0000256" key="6">
    <source>
        <dbReference type="ARBA" id="ARBA00023163"/>
    </source>
</evidence>
<dbReference type="InterPro" id="IPR000504">
    <property type="entry name" value="RRM_dom"/>
</dbReference>
<feature type="region of interest" description="Disordered" evidence="9">
    <location>
        <begin position="382"/>
        <end position="440"/>
    </location>
</feature>
<dbReference type="FunFam" id="3.30.70.330:FF:001301">
    <property type="entry name" value="Peroxisome proliferator-activated receptor gamma, coactivator-related 1"/>
    <property type="match status" value="1"/>
</dbReference>
<feature type="region of interest" description="Disordered" evidence="9">
    <location>
        <begin position="617"/>
        <end position="700"/>
    </location>
</feature>
<feature type="region of interest" description="Disordered" evidence="9">
    <location>
        <begin position="154"/>
        <end position="226"/>
    </location>
</feature>
<feature type="region of interest" description="Disordered" evidence="9">
    <location>
        <begin position="990"/>
        <end position="1009"/>
    </location>
</feature>
<evidence type="ECO:0000256" key="8">
    <source>
        <dbReference type="PROSITE-ProRule" id="PRU00176"/>
    </source>
</evidence>
<dbReference type="Xenbase" id="XB-GENE-11536242">
    <property type="gene designation" value="pprc1.L"/>
</dbReference>
<dbReference type="SUPFAM" id="SSF54928">
    <property type="entry name" value="RNA-binding domain, RBD"/>
    <property type="match status" value="1"/>
</dbReference>
<dbReference type="PANTHER" id="PTHR15528">
    <property type="entry name" value="PEROXISOME PROLIFERATOR ACTIVATED RECEPTOR GAMMA COACTIVATOR 1 PGC-1 -RELATED"/>
    <property type="match status" value="1"/>
</dbReference>
<keyword evidence="11" id="KW-0675">Receptor</keyword>
<evidence type="ECO:0000256" key="5">
    <source>
        <dbReference type="ARBA" id="ARBA00023159"/>
    </source>
</evidence>
<evidence type="ECO:0000256" key="4">
    <source>
        <dbReference type="ARBA" id="ARBA00023015"/>
    </source>
</evidence>
<dbReference type="SMART" id="SM00360">
    <property type="entry name" value="RRM"/>
    <property type="match status" value="1"/>
</dbReference>
<dbReference type="STRING" id="8355.A0A1L8FJC5"/>
<accession>A0A1L8FJC5</accession>
<evidence type="ECO:0000313" key="12">
    <source>
        <dbReference type="Xenbase" id="XB-GENE-11536242"/>
    </source>
</evidence>
<feature type="compositionally biased region" description="Low complexity" evidence="9">
    <location>
        <begin position="1478"/>
        <end position="1509"/>
    </location>
</feature>
<keyword evidence="10" id="KW-1185">Reference proteome</keyword>
<evidence type="ECO:0000256" key="3">
    <source>
        <dbReference type="ARBA" id="ARBA00022884"/>
    </source>
</evidence>
<dbReference type="CTD" id="108696159"/>
<dbReference type="PROSITE" id="PS50102">
    <property type="entry name" value="RRM"/>
    <property type="match status" value="1"/>
</dbReference>
<feature type="region of interest" description="Disordered" evidence="9">
    <location>
        <begin position="1434"/>
        <end position="1561"/>
    </location>
</feature>
<keyword evidence="2" id="KW-0597">Phosphoprotein</keyword>
<feature type="region of interest" description="Disordered" evidence="9">
    <location>
        <begin position="455"/>
        <end position="480"/>
    </location>
</feature>
<dbReference type="GO" id="GO:0005634">
    <property type="term" value="C:nucleus"/>
    <property type="evidence" value="ECO:0000318"/>
    <property type="project" value="GO_Central"/>
</dbReference>
<dbReference type="InterPro" id="IPR034834">
    <property type="entry name" value="PRC_RRM"/>
</dbReference>
<feature type="compositionally biased region" description="Low complexity" evidence="9">
    <location>
        <begin position="1530"/>
        <end position="1558"/>
    </location>
</feature>
<dbReference type="AGR" id="Xenbase:XB-GENE-11536242"/>
<feature type="compositionally biased region" description="Basic residues" evidence="9">
    <location>
        <begin position="1468"/>
        <end position="1477"/>
    </location>
</feature>
<dbReference type="Proteomes" id="UP000186698">
    <property type="component" value="Chromosome 7L"/>
</dbReference>
<feature type="compositionally biased region" description="Basic and acidic residues" evidence="9">
    <location>
        <begin position="651"/>
        <end position="661"/>
    </location>
</feature>
<dbReference type="InterPro" id="IPR012677">
    <property type="entry name" value="Nucleotide-bd_a/b_plait_sf"/>
</dbReference>
<keyword evidence="5" id="KW-0010">Activator</keyword>
<keyword evidence="4" id="KW-0805">Transcription regulation</keyword>
<dbReference type="KEGG" id="xla:108696159"/>
<feature type="compositionally biased region" description="Basic residues" evidence="9">
    <location>
        <begin position="1510"/>
        <end position="1529"/>
    </location>
</feature>
<evidence type="ECO:0000256" key="1">
    <source>
        <dbReference type="ARBA" id="ARBA00004123"/>
    </source>
</evidence>
<dbReference type="GO" id="GO:0097009">
    <property type="term" value="P:energy homeostasis"/>
    <property type="evidence" value="ECO:0000318"/>
    <property type="project" value="GO_Central"/>
</dbReference>
<dbReference type="OrthoDB" id="10047851at2759"/>
<dbReference type="InterPro" id="IPR034605">
    <property type="entry name" value="PGC-1"/>
</dbReference>
<dbReference type="GeneID" id="108696159"/>
<dbReference type="PaxDb" id="8355-A0A1L8FJC5"/>
<keyword evidence="6" id="KW-0804">Transcription</keyword>
<keyword evidence="7" id="KW-0539">Nucleus</keyword>
<feature type="compositionally biased region" description="Basic and acidic residues" evidence="9">
    <location>
        <begin position="1448"/>
        <end position="1465"/>
    </location>
</feature>
<feature type="compositionally biased region" description="Polar residues" evidence="9">
    <location>
        <begin position="947"/>
        <end position="956"/>
    </location>
</feature>
<dbReference type="Pfam" id="PF00076">
    <property type="entry name" value="RRM_1"/>
    <property type="match status" value="1"/>
</dbReference>
<dbReference type="CDD" id="cd12624">
    <property type="entry name" value="RRM_PRC"/>
    <property type="match status" value="1"/>
</dbReference>
<reference evidence="11" key="1">
    <citation type="submission" date="2025-08" db="UniProtKB">
        <authorList>
            <consortium name="RefSeq"/>
        </authorList>
    </citation>
    <scope>IDENTIFICATION</scope>
    <source>
        <strain evidence="11">J_2021</strain>
        <tissue evidence="11">Erythrocytes</tissue>
    </source>
</reference>
<feature type="region of interest" description="Disordered" evidence="9">
    <location>
        <begin position="1192"/>
        <end position="1220"/>
    </location>
</feature>
<dbReference type="PANTHER" id="PTHR15528:SF5">
    <property type="entry name" value="PEROXISOME PROLIFERATOR-ACTIVATED RECEPTOR GAMMA COACTIVATOR-RELATED PROTEIN 1"/>
    <property type="match status" value="1"/>
</dbReference>
<organism evidence="10 11">
    <name type="scientific">Xenopus laevis</name>
    <name type="common">African clawed frog</name>
    <dbReference type="NCBI Taxonomy" id="8355"/>
    <lineage>
        <taxon>Eukaryota</taxon>
        <taxon>Metazoa</taxon>
        <taxon>Chordata</taxon>
        <taxon>Craniata</taxon>
        <taxon>Vertebrata</taxon>
        <taxon>Euteleostomi</taxon>
        <taxon>Amphibia</taxon>
        <taxon>Batrachia</taxon>
        <taxon>Anura</taxon>
        <taxon>Pipoidea</taxon>
        <taxon>Pipidae</taxon>
        <taxon>Xenopodinae</taxon>
        <taxon>Xenopus</taxon>
        <taxon>Xenopus</taxon>
    </lineage>
</organism>
<dbReference type="GO" id="GO:0003723">
    <property type="term" value="F:RNA binding"/>
    <property type="evidence" value="ECO:0007669"/>
    <property type="project" value="UniProtKB-UniRule"/>
</dbReference>
<feature type="region of interest" description="Disordered" evidence="9">
    <location>
        <begin position="931"/>
        <end position="959"/>
    </location>
</feature>
<feature type="compositionally biased region" description="Polar residues" evidence="9">
    <location>
        <begin position="1113"/>
        <end position="1136"/>
    </location>
</feature>
<sequence length="1719" mass="190099">MAARWGAGEETLAIGGMELFTAGGPLQCNVLEDHESCSGLSDLSLDAGGFLGTFQGYVDHSIISIIDDTGALAENKGHFDEENELSLLNALTEILDNADDENMSPFDTIPDTELLVSPKDKENSTLQRFLSLSRTPPDRAVSPLDDQRRINGKFDSHTSGQNWELFPENISSTPKRHNRQRNMRGCLMRRLRPEITHQRSDGEDEDVPSPEKNSENSTTIDFEPEFAANSVNGENAFEEEMFMKRTPCIINTENVALNDLVKYMHPYCLPSIAACMDSQETEIEDNLNEGIFLEIVANGKCIKLPVMIEPAEEMSESEGFEERICLSGENNSEVEMQKLSEEQCGSLQDSDQHLEKGTGECTQPLQEPILLDCKEMLPVLSSQEEEPTLEPQQKDIVEPKPTLDDGLSETIFKQSNDFDTKSNDQNFEPAEPGPVTKGNEAELSVQDTVNEYVAQKGKKSDKASYDNQKSKMKMKNKKTTECKQQDVAEKMSLQNNQPPVCLSNPVVQESDFLIKQLEQVKRETLELRSSKMVRAKARSRLNIDTSSAPGKKLQNEKTKKIEKSLAMETKQAKKSSENAASEKCLAQNNVENLCEQAEGKSAEHIEVNTFLDDKQVHPQEGEGKDYLPNAQCKESLNLDERSPVKGEIQNDEVRMTKEAKPKSLSLSEYRMRMQQRKPNAEQRDNESTSESKWPSIPEPPTELAEIPCLVVPGKEQVSLKPSNVKPLEEKSLCALFRAEEPSGLENSSSSVSATSVESVPIAEALQPKQPDVQAETVAMDFTPFSVASQPNVPPPPFFTPTWPSVSLQPPYYPSIPPPPAVTFPNGVTHDPLHTLPMPPPPVMAWPPYPPPPFAMGPVPSPDLSLWGAGLPPPPLPFWPHPPVQQGLPERGPPLLSTDGTTAMPPVASSEVNKNIDPHLSKETYVAPVKHQLHTGKSSSKKADHSGLVSSDGNTNDVAKPPKVLIKQSKVPLKQSENRATKLSAQGHFDLRKSDLSKSAGSVEKKLESMKAEPQKANLLDPKSANPVVLKIMEILKKAQKLGFQINPQQTLESGSAKSGVLLSSPKLALCAPLQPVQNEKPCKEQGKVKPSTLTQSFDTNPALEKQAKGENLNVPSEVQKQGTAESSQVPNNQPVQLSVSIDPIPLDTRANGNIKIISAVAKDAHSSVENFPCEEGIEATDLTSLLEQFEKSEANNEEQHTQSPELKVAVGNSGSERPVEKKALDRLLAPELASTAGLTPPATPPHQMWKPAIASSLTGKAKPLHGNFQDRACASPLKAAKLIEAKPLPQSKLRNKSSAIPPVYAQPPIHVASGDHDYCIFATSKCPVTASSALAQSMSETVTPTQPSHCEEGSRWNVKHHQNITIKPIVPFNKRVQNKLCPNQPATPEVKNVCKRSIPCATDKSILSSSNNQKMTNDPLDHRTNVVEAVAEKHPGSVLMSPDASPCHSEDWETRTAVKREDSAVSRRSLRCYRRYRSSPSPQKSSGSRSSSSDSSCSSSSSSSRSRSPPSKRRRTYRSRSRHRSHSSSRSRYNGSSSRSWSSSNSSRSCSPFSSCSRSRSRSPCRRRYRSRSRRCESRESYNRQKIQHKERAIEERRVVYIGKINSLMTRSELKSRFSVFGEIEECTIHFREEGDNYGFVTYRYTCEAFAAIENGHKLRLPDELPFDLCFGGRRQFCKSTYADLDSNKDDFDPAPVRSKFESLDFDTLLKQAQKNIRR</sequence>
<keyword evidence="3 8" id="KW-0694">RNA-binding</keyword>
<proteinExistence type="predicted"/>
<dbReference type="RefSeq" id="XP_018080742.1">
    <property type="nucleotide sequence ID" value="XM_018225253.2"/>
</dbReference>
<dbReference type="GO" id="GO:0045944">
    <property type="term" value="P:positive regulation of transcription by RNA polymerase II"/>
    <property type="evidence" value="ECO:0000318"/>
    <property type="project" value="GO_Central"/>
</dbReference>
<evidence type="ECO:0000256" key="9">
    <source>
        <dbReference type="SAM" id="MobiDB-lite"/>
    </source>
</evidence>